<dbReference type="RefSeq" id="WP_309940424.1">
    <property type="nucleotide sequence ID" value="NZ_AP025305.1"/>
</dbReference>
<accession>A0AAE3XM70</accession>
<keyword evidence="2" id="KW-1185">Reference proteome</keyword>
<comment type="caution">
    <text evidence="1">The sequence shown here is derived from an EMBL/GenBank/DDBJ whole genome shotgun (WGS) entry which is preliminary data.</text>
</comment>
<dbReference type="AlphaFoldDB" id="A0AAE3XM70"/>
<reference evidence="1" key="1">
    <citation type="submission" date="2023-07" db="EMBL/GenBank/DDBJ databases">
        <title>Genomic Encyclopedia of Type Strains, Phase IV (KMG-IV): sequencing the most valuable type-strain genomes for metagenomic binning, comparative biology and taxonomic classification.</title>
        <authorList>
            <person name="Goeker M."/>
        </authorList>
    </citation>
    <scope>NUCLEOTIDE SEQUENCE</scope>
    <source>
        <strain evidence="1">DSM 26174</strain>
    </source>
</reference>
<dbReference type="EMBL" id="JAVDQD010000004">
    <property type="protein sequence ID" value="MDR6240471.1"/>
    <property type="molecule type" value="Genomic_DNA"/>
</dbReference>
<dbReference type="Proteomes" id="UP001185092">
    <property type="component" value="Unassembled WGS sequence"/>
</dbReference>
<evidence type="ECO:0000313" key="2">
    <source>
        <dbReference type="Proteomes" id="UP001185092"/>
    </source>
</evidence>
<sequence length="645" mass="74123">MFIGMLMVTWSCKARKQNRRSEQMRLDSLYQHMESKDRLLYDQLSEARTGAFVDEQNKEALKGSAERQLKDLAEKKSFRNWADQNQEHSMEAMRKQNMDYFDPAYMEKLRDEGLDEELLPDLEVMNGLDEEAIREIARQELKQVDSTGYLGQAESLKNMDASSLKSIAENEGFKRIKGLDSLAYIEKLGELKSYDQQDLENLSAYKMKEALKEEGNNLSLDQYDEYSKRYAQERNHNEFLMPFHLDQNNGDSLRLAENVELERDSSNVVDSTYDELDDSDVIDTLEIKAYEKHKLAYERKLKAYKAGLVSNIQGVDLKKKYTRKVEDVKKKLKGSQNKKVYFPEMNEESGDLRKSLNSKMTQDSLLMDSLALKNLKAVDNSNAGAEELTFDKPEVKILTDSLTYEQYAAKRDSINQHLSDSIMSVYMIYDKGLAYYQKAESLGKLDENVIRKEVQQISKVKAKRLKNKAENQAKVKEKKYGDYKDIIVKDKEKRLMPENLYFDGTFGISSEKPFSMNVSPAFGYEVNDKLSIGLGTGFEFTADTSVSVQMAMPLKVFARYFFWEDVVYAYGENSMYVPGISYLKTAEQAEKKPNDMGMVYSLGLGGLLSVSDRLKANVLLLYNPVQSVDTPFGRSKWSLRFGFKL</sequence>
<evidence type="ECO:0000313" key="1">
    <source>
        <dbReference type="EMBL" id="MDR6240471.1"/>
    </source>
</evidence>
<organism evidence="1 2">
    <name type="scientific">Aureibacter tunicatorum</name>
    <dbReference type="NCBI Taxonomy" id="866807"/>
    <lineage>
        <taxon>Bacteria</taxon>
        <taxon>Pseudomonadati</taxon>
        <taxon>Bacteroidota</taxon>
        <taxon>Cytophagia</taxon>
        <taxon>Cytophagales</taxon>
        <taxon>Persicobacteraceae</taxon>
        <taxon>Aureibacter</taxon>
    </lineage>
</organism>
<protein>
    <submittedName>
        <fullName evidence="1">Uncharacterized protein</fullName>
    </submittedName>
</protein>
<name>A0AAE3XM70_9BACT</name>
<gene>
    <name evidence="1" type="ORF">HNQ88_003537</name>
</gene>
<proteinExistence type="predicted"/>